<gene>
    <name evidence="4" type="primary">LOC105231622</name>
</gene>
<keyword evidence="3" id="KW-1185">Reference proteome</keyword>
<dbReference type="PROSITE" id="PS50240">
    <property type="entry name" value="TRYPSIN_DOM"/>
    <property type="match status" value="1"/>
</dbReference>
<evidence type="ECO:0000313" key="3">
    <source>
        <dbReference type="Proteomes" id="UP001652620"/>
    </source>
</evidence>
<evidence type="ECO:0000256" key="1">
    <source>
        <dbReference type="SAM" id="MobiDB-lite"/>
    </source>
</evidence>
<dbReference type="CDD" id="cd00190">
    <property type="entry name" value="Tryp_SPc"/>
    <property type="match status" value="1"/>
</dbReference>
<dbReference type="InterPro" id="IPR043504">
    <property type="entry name" value="Peptidase_S1_PA_chymotrypsin"/>
</dbReference>
<dbReference type="InterPro" id="IPR041515">
    <property type="entry name" value="PPAF-2-like_Clip"/>
</dbReference>
<dbReference type="PANTHER" id="PTHR24258:SF129">
    <property type="entry name" value="LP15124P-RELATED"/>
    <property type="match status" value="1"/>
</dbReference>
<dbReference type="Pfam" id="PF00089">
    <property type="entry name" value="Trypsin"/>
    <property type="match status" value="1"/>
</dbReference>
<dbReference type="SUPFAM" id="SSF50494">
    <property type="entry name" value="Trypsin-like serine proteases"/>
    <property type="match status" value="1"/>
</dbReference>
<evidence type="ECO:0000259" key="2">
    <source>
        <dbReference type="PROSITE" id="PS50240"/>
    </source>
</evidence>
<dbReference type="SMART" id="SM00020">
    <property type="entry name" value="Tryp_SPc"/>
    <property type="match status" value="1"/>
</dbReference>
<dbReference type="GeneID" id="105231622"/>
<feature type="region of interest" description="Disordered" evidence="1">
    <location>
        <begin position="64"/>
        <end position="91"/>
    </location>
</feature>
<dbReference type="InterPro" id="IPR009003">
    <property type="entry name" value="Peptidase_S1_PA"/>
</dbReference>
<dbReference type="Proteomes" id="UP001652620">
    <property type="component" value="Unplaced"/>
</dbReference>
<accession>A0A6I9VLK3</accession>
<dbReference type="PRINTS" id="PR00722">
    <property type="entry name" value="CHYMOTRYPSIN"/>
</dbReference>
<name>A0A6I9VLK3_BACDO</name>
<reference evidence="4" key="1">
    <citation type="submission" date="2025-08" db="UniProtKB">
        <authorList>
            <consortium name="RefSeq"/>
        </authorList>
    </citation>
    <scope>IDENTIFICATION</scope>
    <source>
        <tissue evidence="4">Adult</tissue>
    </source>
</reference>
<dbReference type="InterPro" id="IPR001254">
    <property type="entry name" value="Trypsin_dom"/>
</dbReference>
<dbReference type="RefSeq" id="XP_011211326.2">
    <property type="nucleotide sequence ID" value="XM_011213024.2"/>
</dbReference>
<dbReference type="OrthoDB" id="6261922at2759"/>
<dbReference type="Pfam" id="PF18322">
    <property type="entry name" value="CLIP_1"/>
    <property type="match status" value="1"/>
</dbReference>
<sequence>MLPELTGVLSGQRLYFRRSNLVWIDMNRWSLLLSIVASVLLHSHASPQNADLDKTIKDIFSQNPSVPTQSTGTGFGRVVTPEPGAQPQIDFNSTSGKAQCNCVPYHMCDPNTGTETTPVEDGEFDGFGLIDLRFGDDDPVCEHFLDVCCGSQNQHRDSLTPKPQEERPNRPKGCGIRNVGGIDFNITGAVDNEAGFGEFPWTVALLHANNYSYFCSGSLIHPQVVLTAVHCVIGRAESSFLVRAGEWDSQTTKERLPYQERNVQRIITHPNFNHRNVANNFALVVLTQAVVLADHINVVCLPSQNASPLVGAQCFANGWGKDVFGEAGRYSAIMKRVPLPIVDFGSCQTRLRGTRLGPKFVLDRSFVCAGGKRGVDTCQGDGGAPLVCPIGLPAENRYEQDGIVSWGIGCNDDVPAVYASVSTARDWIDQQMFSLGYGTTSYSAP</sequence>
<feature type="compositionally biased region" description="Basic and acidic residues" evidence="1">
    <location>
        <begin position="154"/>
        <end position="169"/>
    </location>
</feature>
<evidence type="ECO:0000313" key="4">
    <source>
        <dbReference type="RefSeq" id="XP_011211326.2"/>
    </source>
</evidence>
<feature type="domain" description="Peptidase S1" evidence="2">
    <location>
        <begin position="178"/>
        <end position="433"/>
    </location>
</feature>
<dbReference type="InterPro" id="IPR001314">
    <property type="entry name" value="Peptidase_S1A"/>
</dbReference>
<dbReference type="PANTHER" id="PTHR24258">
    <property type="entry name" value="SERINE PROTEASE-RELATED"/>
    <property type="match status" value="1"/>
</dbReference>
<organism evidence="3 4">
    <name type="scientific">Bactrocera dorsalis</name>
    <name type="common">Oriental fruit fly</name>
    <name type="synonym">Dacus dorsalis</name>
    <dbReference type="NCBI Taxonomy" id="27457"/>
    <lineage>
        <taxon>Eukaryota</taxon>
        <taxon>Metazoa</taxon>
        <taxon>Ecdysozoa</taxon>
        <taxon>Arthropoda</taxon>
        <taxon>Hexapoda</taxon>
        <taxon>Insecta</taxon>
        <taxon>Pterygota</taxon>
        <taxon>Neoptera</taxon>
        <taxon>Endopterygota</taxon>
        <taxon>Diptera</taxon>
        <taxon>Brachycera</taxon>
        <taxon>Muscomorpha</taxon>
        <taxon>Tephritoidea</taxon>
        <taxon>Tephritidae</taxon>
        <taxon>Bactrocera</taxon>
        <taxon>Bactrocera</taxon>
    </lineage>
</organism>
<feature type="region of interest" description="Disordered" evidence="1">
    <location>
        <begin position="152"/>
        <end position="172"/>
    </location>
</feature>
<dbReference type="Gene3D" id="2.40.10.10">
    <property type="entry name" value="Trypsin-like serine proteases"/>
    <property type="match status" value="1"/>
</dbReference>
<protein>
    <submittedName>
        <fullName evidence="4">Phenoloxidase-activating factor 2 isoform X1</fullName>
    </submittedName>
</protein>
<proteinExistence type="predicted"/>